<accession>A0A9W8ANA9</accession>
<keyword evidence="3" id="KW-1185">Reference proteome</keyword>
<dbReference type="AlphaFoldDB" id="A0A9W8ANA9"/>
<evidence type="ECO:0000313" key="3">
    <source>
        <dbReference type="Proteomes" id="UP001150925"/>
    </source>
</evidence>
<organism evidence="2 3">
    <name type="scientific">Dispira parvispora</name>
    <dbReference type="NCBI Taxonomy" id="1520584"/>
    <lineage>
        <taxon>Eukaryota</taxon>
        <taxon>Fungi</taxon>
        <taxon>Fungi incertae sedis</taxon>
        <taxon>Zoopagomycota</taxon>
        <taxon>Kickxellomycotina</taxon>
        <taxon>Dimargaritomycetes</taxon>
        <taxon>Dimargaritales</taxon>
        <taxon>Dimargaritaceae</taxon>
        <taxon>Dispira</taxon>
    </lineage>
</organism>
<dbReference type="EMBL" id="JANBPY010001038">
    <property type="protein sequence ID" value="KAJ1961971.1"/>
    <property type="molecule type" value="Genomic_DNA"/>
</dbReference>
<reference evidence="2" key="1">
    <citation type="submission" date="2022-07" db="EMBL/GenBank/DDBJ databases">
        <title>Phylogenomic reconstructions and comparative analyses of Kickxellomycotina fungi.</title>
        <authorList>
            <person name="Reynolds N.K."/>
            <person name="Stajich J.E."/>
            <person name="Barry K."/>
            <person name="Grigoriev I.V."/>
            <person name="Crous P."/>
            <person name="Smith M.E."/>
        </authorList>
    </citation>
    <scope>NUCLEOTIDE SEQUENCE</scope>
    <source>
        <strain evidence="2">RSA 1196</strain>
    </source>
</reference>
<feature type="region of interest" description="Disordered" evidence="1">
    <location>
        <begin position="14"/>
        <end position="65"/>
    </location>
</feature>
<evidence type="ECO:0000313" key="2">
    <source>
        <dbReference type="EMBL" id="KAJ1961971.1"/>
    </source>
</evidence>
<sequence length="65" mass="7647">MNEAQQQLMEYQQQQRLLRQQQMEERKRRLQEKSEALLNDIDEPSHSADPNSPTDESSSNLAALY</sequence>
<feature type="compositionally biased region" description="Polar residues" evidence="1">
    <location>
        <begin position="48"/>
        <end position="65"/>
    </location>
</feature>
<gene>
    <name evidence="2" type="ORF">IWQ62_003684</name>
</gene>
<evidence type="ECO:0000256" key="1">
    <source>
        <dbReference type="SAM" id="MobiDB-lite"/>
    </source>
</evidence>
<name>A0A9W8ANA9_9FUNG</name>
<dbReference type="Proteomes" id="UP001150925">
    <property type="component" value="Unassembled WGS sequence"/>
</dbReference>
<proteinExistence type="predicted"/>
<comment type="caution">
    <text evidence="2">The sequence shown here is derived from an EMBL/GenBank/DDBJ whole genome shotgun (WGS) entry which is preliminary data.</text>
</comment>
<feature type="compositionally biased region" description="Basic and acidic residues" evidence="1">
    <location>
        <begin position="22"/>
        <end position="35"/>
    </location>
</feature>
<protein>
    <submittedName>
        <fullName evidence="2">Uncharacterized protein</fullName>
    </submittedName>
</protein>